<dbReference type="InterPro" id="IPR018376">
    <property type="entry name" value="Enoyl-CoA_hyd/isom_CS"/>
</dbReference>
<dbReference type="InterPro" id="IPR001753">
    <property type="entry name" value="Enoyl-CoA_hydra/iso"/>
</dbReference>
<dbReference type="Proteomes" id="UP000243719">
    <property type="component" value="Unassembled WGS sequence"/>
</dbReference>
<dbReference type="CDD" id="cd06558">
    <property type="entry name" value="crotonase-like"/>
    <property type="match status" value="1"/>
</dbReference>
<sequence length="255" mass="26278">MAEIRVATHNAIRILTISNEPKRNAFEGAMSADLLAEFERADADPAIRAVVVTGAGDLAFSSGHDLNHLATGAEAEGGADEGPVLKPLTMKKPVIAAVNGHCYAAALMLAMSCDLRVASENATFGSPGARLGMLPEGGQLGRLPLLMGRAAAIEMMMTGAPLTALDAFRTGFVSRLVPAGGALDAALGLAELIAANAPAVVSAVKRGVLLAETAGVSQAEQYEQVTARALEKASDAVEGVKAFFEKRRPVFTNVA</sequence>
<keyword evidence="4" id="KW-1185">Reference proteome</keyword>
<dbReference type="PANTHER" id="PTHR11941:SF54">
    <property type="entry name" value="ENOYL-COA HYDRATASE, MITOCHONDRIAL"/>
    <property type="match status" value="1"/>
</dbReference>
<name>A0A1H2PJF0_9BURK</name>
<dbReference type="Gene3D" id="3.90.226.10">
    <property type="entry name" value="2-enoyl-CoA Hydratase, Chain A, domain 1"/>
    <property type="match status" value="1"/>
</dbReference>
<dbReference type="GO" id="GO:0006635">
    <property type="term" value="P:fatty acid beta-oxidation"/>
    <property type="evidence" value="ECO:0007669"/>
    <property type="project" value="TreeGrafter"/>
</dbReference>
<dbReference type="STRING" id="1770053.SAMN05216551_101392"/>
<protein>
    <submittedName>
        <fullName evidence="3">Enoyl-CoA hydratase</fullName>
    </submittedName>
</protein>
<dbReference type="PANTHER" id="PTHR11941">
    <property type="entry name" value="ENOYL-COA HYDRATASE-RELATED"/>
    <property type="match status" value="1"/>
</dbReference>
<evidence type="ECO:0000313" key="4">
    <source>
        <dbReference type="Proteomes" id="UP000243719"/>
    </source>
</evidence>
<proteinExistence type="inferred from homology"/>
<comment type="similarity">
    <text evidence="1 2">Belongs to the enoyl-CoA hydratase/isomerase family.</text>
</comment>
<dbReference type="AlphaFoldDB" id="A0A1H2PJF0"/>
<dbReference type="GO" id="GO:0003824">
    <property type="term" value="F:catalytic activity"/>
    <property type="evidence" value="ECO:0007669"/>
    <property type="project" value="InterPro"/>
</dbReference>
<dbReference type="SUPFAM" id="SSF52096">
    <property type="entry name" value="ClpP/crotonase"/>
    <property type="match status" value="1"/>
</dbReference>
<dbReference type="OrthoDB" id="9775794at2"/>
<evidence type="ECO:0000256" key="1">
    <source>
        <dbReference type="ARBA" id="ARBA00005254"/>
    </source>
</evidence>
<organism evidence="3 4">
    <name type="scientific">Chitinasiproducens palmae</name>
    <dbReference type="NCBI Taxonomy" id="1770053"/>
    <lineage>
        <taxon>Bacteria</taxon>
        <taxon>Pseudomonadati</taxon>
        <taxon>Pseudomonadota</taxon>
        <taxon>Betaproteobacteria</taxon>
        <taxon>Burkholderiales</taxon>
        <taxon>Burkholderiaceae</taxon>
        <taxon>Chitinasiproducens</taxon>
    </lineage>
</organism>
<dbReference type="Pfam" id="PF00378">
    <property type="entry name" value="ECH_1"/>
    <property type="match status" value="1"/>
</dbReference>
<evidence type="ECO:0000256" key="2">
    <source>
        <dbReference type="RuleBase" id="RU003707"/>
    </source>
</evidence>
<dbReference type="EMBL" id="FNLO01000001">
    <property type="protein sequence ID" value="SDV46511.1"/>
    <property type="molecule type" value="Genomic_DNA"/>
</dbReference>
<evidence type="ECO:0000313" key="3">
    <source>
        <dbReference type="EMBL" id="SDV46511.1"/>
    </source>
</evidence>
<dbReference type="InterPro" id="IPR029045">
    <property type="entry name" value="ClpP/crotonase-like_dom_sf"/>
</dbReference>
<gene>
    <name evidence="3" type="ORF">SAMN05216551_101392</name>
</gene>
<reference evidence="4" key="1">
    <citation type="submission" date="2016-09" db="EMBL/GenBank/DDBJ databases">
        <authorList>
            <person name="Varghese N."/>
            <person name="Submissions S."/>
        </authorList>
    </citation>
    <scope>NUCLEOTIDE SEQUENCE [LARGE SCALE GENOMIC DNA]</scope>
    <source>
        <strain evidence="4">JS23</strain>
    </source>
</reference>
<dbReference type="RefSeq" id="WP_091904000.1">
    <property type="nucleotide sequence ID" value="NZ_FNLO01000001.1"/>
</dbReference>
<accession>A0A1H2PJF0</accession>
<dbReference type="PROSITE" id="PS00166">
    <property type="entry name" value="ENOYL_COA_HYDRATASE"/>
    <property type="match status" value="1"/>
</dbReference>